<gene>
    <name evidence="11" type="primary">flgM</name>
    <name evidence="11" type="ORF">IV433_03495</name>
</gene>
<reference evidence="11 12" key="1">
    <citation type="submission" date="2020-11" db="EMBL/GenBank/DDBJ databases">
        <title>Taxonomic investigation of Rahnella strains.</title>
        <authorList>
            <person name="Lee S.D."/>
        </authorList>
    </citation>
    <scope>NUCLEOTIDE SEQUENCE [LARGE SCALE GENOMIC DNA]</scope>
    <source>
        <strain evidence="11 12">SAP-17</strain>
    </source>
</reference>
<name>A0ABS0E095_9GAMM</name>
<protein>
    <recommendedName>
        <fullName evidence="2">Negative regulator of flagellin synthesis</fullName>
    </recommendedName>
    <alternativeName>
        <fullName evidence="8">Anti-sigma-28 factor</fullName>
    </alternativeName>
</protein>
<proteinExistence type="inferred from homology"/>
<keyword evidence="4" id="KW-1005">Bacterial flagellum biogenesis</keyword>
<dbReference type="InterPro" id="IPR035890">
    <property type="entry name" value="Anti-sigma-28_factor_FlgM_sf"/>
</dbReference>
<evidence type="ECO:0000256" key="1">
    <source>
        <dbReference type="ARBA" id="ARBA00005322"/>
    </source>
</evidence>
<evidence type="ECO:0000256" key="7">
    <source>
        <dbReference type="ARBA" id="ARBA00024739"/>
    </source>
</evidence>
<comment type="caution">
    <text evidence="11">The sequence shown here is derived from an EMBL/GenBank/DDBJ whole genome shotgun (WGS) entry which is preliminary data.</text>
</comment>
<evidence type="ECO:0000256" key="6">
    <source>
        <dbReference type="ARBA" id="ARBA00023163"/>
    </source>
</evidence>
<dbReference type="RefSeq" id="WP_195813030.1">
    <property type="nucleotide sequence ID" value="NZ_JADOBI010000002.1"/>
</dbReference>
<dbReference type="Pfam" id="PF04316">
    <property type="entry name" value="FlgM"/>
    <property type="match status" value="1"/>
</dbReference>
<dbReference type="InterPro" id="IPR031316">
    <property type="entry name" value="FlgM_C"/>
</dbReference>
<keyword evidence="12" id="KW-1185">Reference proteome</keyword>
<accession>A0ABS0E095</accession>
<dbReference type="EMBL" id="JADOBI010000002">
    <property type="protein sequence ID" value="MBF7978470.1"/>
    <property type="molecule type" value="Genomic_DNA"/>
</dbReference>
<sequence>MKINATQHTAATAPLQTTKETRNEAATSGKKAAQPQNVPETRDSMMINEAKTQLHAMPDVDMEIVSALKAAISQGKLQVNCDELAQSMRDFFRS</sequence>
<evidence type="ECO:0000256" key="8">
    <source>
        <dbReference type="ARBA" id="ARBA00030117"/>
    </source>
</evidence>
<keyword evidence="11" id="KW-0966">Cell projection</keyword>
<evidence type="ECO:0000256" key="2">
    <source>
        <dbReference type="ARBA" id="ARBA00017823"/>
    </source>
</evidence>
<keyword evidence="11" id="KW-0282">Flagellum</keyword>
<keyword evidence="3" id="KW-0678">Repressor</keyword>
<dbReference type="Proteomes" id="UP000636811">
    <property type="component" value="Unassembled WGS sequence"/>
</dbReference>
<evidence type="ECO:0000313" key="12">
    <source>
        <dbReference type="Proteomes" id="UP000636811"/>
    </source>
</evidence>
<feature type="compositionally biased region" description="Polar residues" evidence="9">
    <location>
        <begin position="1"/>
        <end position="18"/>
    </location>
</feature>
<evidence type="ECO:0000259" key="10">
    <source>
        <dbReference type="Pfam" id="PF04316"/>
    </source>
</evidence>
<comment type="similarity">
    <text evidence="1">Belongs to the FlgM family.</text>
</comment>
<evidence type="ECO:0000256" key="9">
    <source>
        <dbReference type="SAM" id="MobiDB-lite"/>
    </source>
</evidence>
<keyword evidence="5" id="KW-0805">Transcription regulation</keyword>
<feature type="domain" description="Anti-sigma-28 factor FlgM C-terminal" evidence="10">
    <location>
        <begin position="46"/>
        <end position="88"/>
    </location>
</feature>
<evidence type="ECO:0000256" key="5">
    <source>
        <dbReference type="ARBA" id="ARBA00023015"/>
    </source>
</evidence>
<comment type="function">
    <text evidence="7">Responsible for the coupling of flagellin expression to flagellar assembly by preventing expression of the flagellin genes when a component of the middle class of proteins is defective. It negatively regulates flagellar genes by inhibiting the activity of FliA by directly binding to FliA.</text>
</comment>
<keyword evidence="11" id="KW-0969">Cilium</keyword>
<dbReference type="NCBIfam" id="TIGR03824">
    <property type="entry name" value="FlgM_jcvi"/>
    <property type="match status" value="1"/>
</dbReference>
<dbReference type="SUPFAM" id="SSF101498">
    <property type="entry name" value="Anti-sigma factor FlgM"/>
    <property type="match status" value="1"/>
</dbReference>
<organism evidence="11 12">
    <name type="scientific">Rahnella laticis</name>
    <dbReference type="NCBI Taxonomy" id="2787622"/>
    <lineage>
        <taxon>Bacteria</taxon>
        <taxon>Pseudomonadati</taxon>
        <taxon>Pseudomonadota</taxon>
        <taxon>Gammaproteobacteria</taxon>
        <taxon>Enterobacterales</taxon>
        <taxon>Yersiniaceae</taxon>
        <taxon>Rahnella</taxon>
    </lineage>
</organism>
<evidence type="ECO:0000256" key="4">
    <source>
        <dbReference type="ARBA" id="ARBA00022795"/>
    </source>
</evidence>
<evidence type="ECO:0000313" key="11">
    <source>
        <dbReference type="EMBL" id="MBF7978470.1"/>
    </source>
</evidence>
<evidence type="ECO:0000256" key="3">
    <source>
        <dbReference type="ARBA" id="ARBA00022491"/>
    </source>
</evidence>
<dbReference type="InterPro" id="IPR007412">
    <property type="entry name" value="FlgM"/>
</dbReference>
<feature type="region of interest" description="Disordered" evidence="9">
    <location>
        <begin position="1"/>
        <end position="43"/>
    </location>
</feature>
<keyword evidence="6" id="KW-0804">Transcription</keyword>